<name>A0ACB8BW57_9AGAM</name>
<comment type="caution">
    <text evidence="1">The sequence shown here is derived from an EMBL/GenBank/DDBJ whole genome shotgun (WGS) entry which is preliminary data.</text>
</comment>
<dbReference type="EMBL" id="MU266334">
    <property type="protein sequence ID" value="KAH7930186.1"/>
    <property type="molecule type" value="Genomic_DNA"/>
</dbReference>
<reference evidence="1" key="1">
    <citation type="journal article" date="2021" name="New Phytol.">
        <title>Evolutionary innovations through gain and loss of genes in the ectomycorrhizal Boletales.</title>
        <authorList>
            <person name="Wu G."/>
            <person name="Miyauchi S."/>
            <person name="Morin E."/>
            <person name="Kuo A."/>
            <person name="Drula E."/>
            <person name="Varga T."/>
            <person name="Kohler A."/>
            <person name="Feng B."/>
            <person name="Cao Y."/>
            <person name="Lipzen A."/>
            <person name="Daum C."/>
            <person name="Hundley H."/>
            <person name="Pangilinan J."/>
            <person name="Johnson J."/>
            <person name="Barry K."/>
            <person name="LaButti K."/>
            <person name="Ng V."/>
            <person name="Ahrendt S."/>
            <person name="Min B."/>
            <person name="Choi I.G."/>
            <person name="Park H."/>
            <person name="Plett J.M."/>
            <person name="Magnuson J."/>
            <person name="Spatafora J.W."/>
            <person name="Nagy L.G."/>
            <person name="Henrissat B."/>
            <person name="Grigoriev I.V."/>
            <person name="Yang Z.L."/>
            <person name="Xu J."/>
            <person name="Martin F.M."/>
        </authorList>
    </citation>
    <scope>NUCLEOTIDE SEQUENCE</scope>
    <source>
        <strain evidence="1">KUC20120723A-06</strain>
    </source>
</reference>
<keyword evidence="2" id="KW-1185">Reference proteome</keyword>
<protein>
    <submittedName>
        <fullName evidence="1">N19M, NADH-ubiquinone oxidoreductase 9.5 kDa subunit</fullName>
    </submittedName>
</protein>
<evidence type="ECO:0000313" key="2">
    <source>
        <dbReference type="Proteomes" id="UP000790709"/>
    </source>
</evidence>
<gene>
    <name evidence="1" type="ORF">BV22DRAFT_1001205</name>
</gene>
<dbReference type="Proteomes" id="UP000790709">
    <property type="component" value="Unassembled WGS sequence"/>
</dbReference>
<evidence type="ECO:0000313" key="1">
    <source>
        <dbReference type="EMBL" id="KAH7930186.1"/>
    </source>
</evidence>
<proteinExistence type="predicted"/>
<accession>A0ACB8BW57</accession>
<organism evidence="1 2">
    <name type="scientific">Leucogyrophana mollusca</name>
    <dbReference type="NCBI Taxonomy" id="85980"/>
    <lineage>
        <taxon>Eukaryota</taxon>
        <taxon>Fungi</taxon>
        <taxon>Dikarya</taxon>
        <taxon>Basidiomycota</taxon>
        <taxon>Agaricomycotina</taxon>
        <taxon>Agaricomycetes</taxon>
        <taxon>Agaricomycetidae</taxon>
        <taxon>Boletales</taxon>
        <taxon>Boletales incertae sedis</taxon>
        <taxon>Leucogyrophana</taxon>
    </lineage>
</organism>
<sequence length="78" mass="8839">MASIVSPFRRGYRYLQFLAHEQPVIFYSCVLGVTGPALALSVPPIRRRYFGYVAAESVPTSYPVPKRSRRAVQGYEDE</sequence>